<dbReference type="InterPro" id="IPR013525">
    <property type="entry name" value="ABC2_TM"/>
</dbReference>
<dbReference type="STRING" id="1794912.AXX12_09440"/>
<evidence type="ECO:0000256" key="3">
    <source>
        <dbReference type="ARBA" id="ARBA00022448"/>
    </source>
</evidence>
<sequence>MAFERLRHMIRKEFIQVFRNSKMRAIVLVMPLVQSMIFGYAVTTDVKQVATAIYDQSATPESRDLIDRFIHSGYFSVKTVIHSDREIDELIDQGKVATVIRIPHDFSSKIVAGATAPVQIIVDGIDSNTAGVVLNYAGNIVRNNAVELQQKQMNSAGREPVGVNIQTRSWFNENLTSRNFYVPGVIAVIVMLVTLLLTSMSVVREKELGTMEQIVVTPITPFEFILGKTMPSIILGFANMILVTLISVFWFDIPVRGSIITLFIANGFYLMTTIGIGLLISTVSETQQQAMMSTFFFYLPAVLLSGFMFPIANMPDVVQTFTYLNPLRYFLIIIRGIFLKGVGVAILWPQILALLALGSVVLTMAVKRFRKNLA</sequence>
<comment type="caution">
    <text evidence="8">Lacks conserved residue(s) required for the propagation of feature annotation.</text>
</comment>
<dbReference type="EMBL" id="LSGP01000017">
    <property type="protein sequence ID" value="KYZ76638.1"/>
    <property type="molecule type" value="Genomic_DNA"/>
</dbReference>
<evidence type="ECO:0000259" key="9">
    <source>
        <dbReference type="PROSITE" id="PS51012"/>
    </source>
</evidence>
<dbReference type="InterPro" id="IPR051449">
    <property type="entry name" value="ABC-2_transporter_component"/>
</dbReference>
<evidence type="ECO:0000256" key="5">
    <source>
        <dbReference type="ARBA" id="ARBA00022692"/>
    </source>
</evidence>
<feature type="domain" description="ABC transmembrane type-2" evidence="9">
    <location>
        <begin position="130"/>
        <end position="372"/>
    </location>
</feature>
<feature type="transmembrane region" description="Helical" evidence="8">
    <location>
        <begin position="233"/>
        <end position="253"/>
    </location>
</feature>
<evidence type="ECO:0000256" key="4">
    <source>
        <dbReference type="ARBA" id="ARBA00022475"/>
    </source>
</evidence>
<reference evidence="10 11" key="1">
    <citation type="submission" date="2016-02" db="EMBL/GenBank/DDBJ databases">
        <title>Anaerosporomusa subterraneum gen. nov., sp. nov., a spore-forming obligate anaerobe isolated from saprolite.</title>
        <authorList>
            <person name="Choi J.K."/>
            <person name="Shah M."/>
            <person name="Yee N."/>
        </authorList>
    </citation>
    <scope>NUCLEOTIDE SEQUENCE [LARGE SCALE GENOMIC DNA]</scope>
    <source>
        <strain evidence="10 11">RU4</strain>
    </source>
</reference>
<feature type="transmembrane region" description="Helical" evidence="8">
    <location>
        <begin position="332"/>
        <end position="365"/>
    </location>
</feature>
<keyword evidence="11" id="KW-1185">Reference proteome</keyword>
<dbReference type="GO" id="GO:0043190">
    <property type="term" value="C:ATP-binding cassette (ABC) transporter complex"/>
    <property type="evidence" value="ECO:0007669"/>
    <property type="project" value="InterPro"/>
</dbReference>
<proteinExistence type="inferred from homology"/>
<protein>
    <recommendedName>
        <fullName evidence="8">Transport permease protein</fullName>
    </recommendedName>
</protein>
<dbReference type="OrthoDB" id="9776218at2"/>
<dbReference type="Gene3D" id="3.40.1710.10">
    <property type="entry name" value="abc type-2 transporter like domain"/>
    <property type="match status" value="1"/>
</dbReference>
<dbReference type="PANTHER" id="PTHR30294">
    <property type="entry name" value="MEMBRANE COMPONENT OF ABC TRANSPORTER YHHJ-RELATED"/>
    <property type="match status" value="1"/>
</dbReference>
<keyword evidence="3 8" id="KW-0813">Transport</keyword>
<evidence type="ECO:0000256" key="7">
    <source>
        <dbReference type="ARBA" id="ARBA00023136"/>
    </source>
</evidence>
<name>A0A154BSZ6_ANASB</name>
<dbReference type="Proteomes" id="UP000076268">
    <property type="component" value="Unassembled WGS sequence"/>
</dbReference>
<evidence type="ECO:0000256" key="6">
    <source>
        <dbReference type="ARBA" id="ARBA00022989"/>
    </source>
</evidence>
<comment type="subcellular location">
    <subcellularLocation>
        <location evidence="1 8">Cell membrane</location>
        <topology evidence="1 8">Multi-pass membrane protein</topology>
    </subcellularLocation>
</comment>
<dbReference type="InterPro" id="IPR000412">
    <property type="entry name" value="ABC_2_transport"/>
</dbReference>
<evidence type="ECO:0000313" key="10">
    <source>
        <dbReference type="EMBL" id="KYZ76638.1"/>
    </source>
</evidence>
<accession>A0A154BSZ6</accession>
<dbReference type="InterPro" id="IPR047817">
    <property type="entry name" value="ABC2_TM_bact-type"/>
</dbReference>
<dbReference type="PROSITE" id="PS51012">
    <property type="entry name" value="ABC_TM2"/>
    <property type="match status" value="1"/>
</dbReference>
<keyword evidence="7 8" id="KW-0472">Membrane</keyword>
<keyword evidence="5 8" id="KW-0812">Transmembrane</keyword>
<evidence type="ECO:0000313" key="11">
    <source>
        <dbReference type="Proteomes" id="UP000076268"/>
    </source>
</evidence>
<comment type="similarity">
    <text evidence="2 8">Belongs to the ABC-2 integral membrane protein family.</text>
</comment>
<dbReference type="Pfam" id="PF12698">
    <property type="entry name" value="ABC2_membrane_3"/>
    <property type="match status" value="1"/>
</dbReference>
<evidence type="ECO:0000256" key="2">
    <source>
        <dbReference type="ARBA" id="ARBA00007783"/>
    </source>
</evidence>
<feature type="transmembrane region" description="Helical" evidence="8">
    <location>
        <begin position="259"/>
        <end position="283"/>
    </location>
</feature>
<feature type="transmembrane region" description="Helical" evidence="8">
    <location>
        <begin position="295"/>
        <end position="312"/>
    </location>
</feature>
<dbReference type="AlphaFoldDB" id="A0A154BSZ6"/>
<evidence type="ECO:0000256" key="8">
    <source>
        <dbReference type="RuleBase" id="RU361157"/>
    </source>
</evidence>
<organism evidence="10 11">
    <name type="scientific">Anaerosporomusa subterranea</name>
    <dbReference type="NCBI Taxonomy" id="1794912"/>
    <lineage>
        <taxon>Bacteria</taxon>
        <taxon>Bacillati</taxon>
        <taxon>Bacillota</taxon>
        <taxon>Negativicutes</taxon>
        <taxon>Acetonemataceae</taxon>
        <taxon>Anaerosporomusa</taxon>
    </lineage>
</organism>
<comment type="caution">
    <text evidence="10">The sequence shown here is derived from an EMBL/GenBank/DDBJ whole genome shotgun (WGS) entry which is preliminary data.</text>
</comment>
<dbReference type="PRINTS" id="PR00164">
    <property type="entry name" value="ABC2TRNSPORT"/>
</dbReference>
<evidence type="ECO:0000256" key="1">
    <source>
        <dbReference type="ARBA" id="ARBA00004651"/>
    </source>
</evidence>
<keyword evidence="6 8" id="KW-1133">Transmembrane helix</keyword>
<dbReference type="GO" id="GO:0140359">
    <property type="term" value="F:ABC-type transporter activity"/>
    <property type="evidence" value="ECO:0007669"/>
    <property type="project" value="InterPro"/>
</dbReference>
<keyword evidence="4 8" id="KW-1003">Cell membrane</keyword>
<feature type="transmembrane region" description="Helical" evidence="8">
    <location>
        <begin position="180"/>
        <end position="203"/>
    </location>
</feature>
<dbReference type="RefSeq" id="WP_066242451.1">
    <property type="nucleotide sequence ID" value="NZ_LSGP01000017.1"/>
</dbReference>
<dbReference type="PANTHER" id="PTHR30294:SF29">
    <property type="entry name" value="MULTIDRUG ABC TRANSPORTER PERMEASE YBHS-RELATED"/>
    <property type="match status" value="1"/>
</dbReference>
<gene>
    <name evidence="10" type="ORF">AXX12_09440</name>
</gene>